<dbReference type="InterPro" id="IPR047177">
    <property type="entry name" value="Pept_M20A"/>
</dbReference>
<evidence type="ECO:0000256" key="2">
    <source>
        <dbReference type="ARBA" id="ARBA00022670"/>
    </source>
</evidence>
<keyword evidence="8" id="KW-0121">Carboxypeptidase</keyword>
<evidence type="ECO:0000313" key="8">
    <source>
        <dbReference type="EMBL" id="KAJ3997332.1"/>
    </source>
</evidence>
<keyword evidence="2" id="KW-0645">Protease</keyword>
<keyword evidence="3" id="KW-0479">Metal-binding</keyword>
<keyword evidence="6" id="KW-1133">Transmembrane helix</keyword>
<dbReference type="Pfam" id="PF07687">
    <property type="entry name" value="M20_dimer"/>
    <property type="match status" value="1"/>
</dbReference>
<dbReference type="Proteomes" id="UP001163828">
    <property type="component" value="Unassembled WGS sequence"/>
</dbReference>
<dbReference type="PIRSF" id="PIRSF037217">
    <property type="entry name" value="Carboxypeptidase_S"/>
    <property type="match status" value="1"/>
</dbReference>
<dbReference type="Pfam" id="PF01546">
    <property type="entry name" value="Peptidase_M20"/>
    <property type="match status" value="1"/>
</dbReference>
<gene>
    <name evidence="8" type="ORF">F5050DRAFT_1569567</name>
</gene>
<dbReference type="SUPFAM" id="SSF55031">
    <property type="entry name" value="Bacterial exopeptidase dimerisation domain"/>
    <property type="match status" value="1"/>
</dbReference>
<dbReference type="InterPro" id="IPR011650">
    <property type="entry name" value="Peptidase_M20_dimer"/>
</dbReference>
<evidence type="ECO:0000256" key="4">
    <source>
        <dbReference type="ARBA" id="ARBA00022801"/>
    </source>
</evidence>
<protein>
    <submittedName>
        <fullName evidence="8">Carboxypeptidase S</fullName>
    </submittedName>
</protein>
<evidence type="ECO:0000256" key="1">
    <source>
        <dbReference type="ARBA" id="ARBA00006247"/>
    </source>
</evidence>
<dbReference type="Gene3D" id="3.30.70.360">
    <property type="match status" value="1"/>
</dbReference>
<comment type="caution">
    <text evidence="8">The sequence shown here is derived from an EMBL/GenBank/DDBJ whole genome shotgun (WGS) entry which is preliminary data.</text>
</comment>
<dbReference type="GO" id="GO:0004180">
    <property type="term" value="F:carboxypeptidase activity"/>
    <property type="evidence" value="ECO:0007669"/>
    <property type="project" value="UniProtKB-KW"/>
</dbReference>
<keyword evidence="4" id="KW-0378">Hydrolase</keyword>
<keyword evidence="5" id="KW-0862">Zinc</keyword>
<proteinExistence type="inferred from homology"/>
<reference evidence="8" key="1">
    <citation type="submission" date="2022-08" db="EMBL/GenBank/DDBJ databases">
        <authorList>
            <consortium name="DOE Joint Genome Institute"/>
            <person name="Min B."/>
            <person name="Riley R."/>
            <person name="Sierra-Patev S."/>
            <person name="Naranjo-Ortiz M."/>
            <person name="Looney B."/>
            <person name="Konkel Z."/>
            <person name="Slot J.C."/>
            <person name="Sakamoto Y."/>
            <person name="Steenwyk J.L."/>
            <person name="Rokas A."/>
            <person name="Carro J."/>
            <person name="Camarero S."/>
            <person name="Ferreira P."/>
            <person name="Molpeceres G."/>
            <person name="Ruiz-Duenas F.J."/>
            <person name="Serrano A."/>
            <person name="Henrissat B."/>
            <person name="Drula E."/>
            <person name="Hughes K.W."/>
            <person name="Mata J.L."/>
            <person name="Ishikawa N.K."/>
            <person name="Vargas-Isla R."/>
            <person name="Ushijima S."/>
            <person name="Smith C.A."/>
            <person name="Ahrendt S."/>
            <person name="Andreopoulos W."/>
            <person name="He G."/>
            <person name="Labutti K."/>
            <person name="Lipzen A."/>
            <person name="Ng V."/>
            <person name="Sandor L."/>
            <person name="Barry K."/>
            <person name="Martinez A.T."/>
            <person name="Xiao Y."/>
            <person name="Gibbons J.G."/>
            <person name="Terashima K."/>
            <person name="Hibbett D.S."/>
            <person name="Grigoriev I.V."/>
        </authorList>
    </citation>
    <scope>NUCLEOTIDE SEQUENCE</scope>
    <source>
        <strain evidence="8">TFB10827</strain>
    </source>
</reference>
<evidence type="ECO:0000256" key="3">
    <source>
        <dbReference type="ARBA" id="ARBA00022723"/>
    </source>
</evidence>
<accession>A0ABQ8QFQ0</accession>
<evidence type="ECO:0000256" key="6">
    <source>
        <dbReference type="SAM" id="Phobius"/>
    </source>
</evidence>
<comment type="similarity">
    <text evidence="1">Belongs to the peptidase M20A family.</text>
</comment>
<evidence type="ECO:0000256" key="5">
    <source>
        <dbReference type="ARBA" id="ARBA00022833"/>
    </source>
</evidence>
<feature type="domain" description="Peptidase M20 dimerisation" evidence="7">
    <location>
        <begin position="301"/>
        <end position="453"/>
    </location>
</feature>
<name>A0ABQ8QFQ0_9AGAR</name>
<dbReference type="CDD" id="cd05674">
    <property type="entry name" value="M20_yscS"/>
    <property type="match status" value="1"/>
</dbReference>
<keyword evidence="6" id="KW-0472">Membrane</keyword>
<dbReference type="InterPro" id="IPR017141">
    <property type="entry name" value="Pept_M20_carboxypep"/>
</dbReference>
<keyword evidence="9" id="KW-1185">Reference proteome</keyword>
<dbReference type="InterPro" id="IPR036264">
    <property type="entry name" value="Bact_exopeptidase_dim_dom"/>
</dbReference>
<dbReference type="InterPro" id="IPR002933">
    <property type="entry name" value="Peptidase_M20"/>
</dbReference>
<organism evidence="8 9">
    <name type="scientific">Lentinula boryana</name>
    <dbReference type="NCBI Taxonomy" id="40481"/>
    <lineage>
        <taxon>Eukaryota</taxon>
        <taxon>Fungi</taxon>
        <taxon>Dikarya</taxon>
        <taxon>Basidiomycota</taxon>
        <taxon>Agaricomycotina</taxon>
        <taxon>Agaricomycetes</taxon>
        <taxon>Agaricomycetidae</taxon>
        <taxon>Agaricales</taxon>
        <taxon>Marasmiineae</taxon>
        <taxon>Omphalotaceae</taxon>
        <taxon>Lentinula</taxon>
    </lineage>
</organism>
<feature type="transmembrane region" description="Helical" evidence="6">
    <location>
        <begin position="37"/>
        <end position="59"/>
    </location>
</feature>
<keyword evidence="6" id="KW-0812">Transmembrane</keyword>
<dbReference type="EMBL" id="MU790585">
    <property type="protein sequence ID" value="KAJ3997332.1"/>
    <property type="molecule type" value="Genomic_DNA"/>
</dbReference>
<dbReference type="PANTHER" id="PTHR45962">
    <property type="entry name" value="N-FATTY-ACYL-AMINO ACID SYNTHASE/HYDROLASE PM20D1"/>
    <property type="match status" value="1"/>
</dbReference>
<evidence type="ECO:0000313" key="9">
    <source>
        <dbReference type="Proteomes" id="UP001163828"/>
    </source>
</evidence>
<sequence>MSISRDVASLEKSFLLPINLQSQSWSARRQSRVVRSFKPIICIAVAALLSTAIFLFSTYDISAFTSQHPIVSSRGLCPQEDVLIPRINFELWTAIGEEIGTTAFKASAIHWLSGAVQIETETYDDMGPVGEEPRWENRLLFHEYLEKAFPLVHTVLKVEKINKYGLLYTWQGTNVSLKPSLLMAHFDVVPVNPDTLSEWAYPPYSGWFDGQLIWGRGSNDDKSGLIGTIGAIEVLLRYGFQPSRTFVAAFGFDEEGGGSRGAKELAATMLHRYGEHSFALIIDEGGGFSEKFGTVFATPGIAEKGSVNIDLSIAAPGGHSSIPPEHTSIGILSALLVHLENHPFEVHIERETSSYQMFQCFAEYGATIPAALRDAIKQSASSDVALREVEAILFQDQWFKSLVGTTQAVDMIHGGVKSNALPEQAWAVVNHRIATTSSVNATVEHVVDLFLPLAKEFDLEFSTSGKTISTPETDPKGSLKLTTSFGLEPAPISPFRGDKSAPYQLLSGTIKATYNAHRDLSGDNIAVGPGMPTGNTDTKHYWPLSEHIFRYKHHNGGSSNNPLSGAHTVNESFSADSLLETVQFFVTLILNIDESNEL</sequence>
<dbReference type="Gene3D" id="3.40.630.10">
    <property type="entry name" value="Zn peptidases"/>
    <property type="match status" value="1"/>
</dbReference>
<dbReference type="SUPFAM" id="SSF53187">
    <property type="entry name" value="Zn-dependent exopeptidases"/>
    <property type="match status" value="1"/>
</dbReference>
<dbReference type="PANTHER" id="PTHR45962:SF1">
    <property type="entry name" value="N-FATTY-ACYL-AMINO ACID SYNTHASE_HYDROLASE PM20D1"/>
    <property type="match status" value="1"/>
</dbReference>
<evidence type="ECO:0000259" key="7">
    <source>
        <dbReference type="Pfam" id="PF07687"/>
    </source>
</evidence>